<organism evidence="1 2">
    <name type="scientific">Psychrobacillus faecigallinarum</name>
    <dbReference type="NCBI Taxonomy" id="2762235"/>
    <lineage>
        <taxon>Bacteria</taxon>
        <taxon>Bacillati</taxon>
        <taxon>Bacillota</taxon>
        <taxon>Bacilli</taxon>
        <taxon>Bacillales</taxon>
        <taxon>Bacillaceae</taxon>
        <taxon>Psychrobacillus</taxon>
    </lineage>
</organism>
<comment type="caution">
    <text evidence="1">The sequence shown here is derived from an EMBL/GenBank/DDBJ whole genome shotgun (WGS) entry which is preliminary data.</text>
</comment>
<dbReference type="EMBL" id="JACSQO010000002">
    <property type="protein sequence ID" value="MBD7943819.1"/>
    <property type="molecule type" value="Genomic_DNA"/>
</dbReference>
<evidence type="ECO:0000313" key="2">
    <source>
        <dbReference type="Proteomes" id="UP000640786"/>
    </source>
</evidence>
<name>A0ABR8R7Q4_9BACI</name>
<reference evidence="1 2" key="1">
    <citation type="submission" date="2020-08" db="EMBL/GenBank/DDBJ databases">
        <title>A Genomic Blueprint of the Chicken Gut Microbiome.</title>
        <authorList>
            <person name="Gilroy R."/>
            <person name="Ravi A."/>
            <person name="Getino M."/>
            <person name="Pursley I."/>
            <person name="Horton D.L."/>
            <person name="Alikhan N.-F."/>
            <person name="Baker D."/>
            <person name="Gharbi K."/>
            <person name="Hall N."/>
            <person name="Watson M."/>
            <person name="Adriaenssens E.M."/>
            <person name="Foster-Nyarko E."/>
            <person name="Jarju S."/>
            <person name="Secka A."/>
            <person name="Antonio M."/>
            <person name="Oren A."/>
            <person name="Chaudhuri R."/>
            <person name="La Ragione R.M."/>
            <person name="Hildebrand F."/>
            <person name="Pallen M.J."/>
        </authorList>
    </citation>
    <scope>NUCLEOTIDE SEQUENCE [LARGE SCALE GENOMIC DNA]</scope>
    <source>
        <strain evidence="1 2">Sa2BUA9</strain>
    </source>
</reference>
<accession>A0ABR8R7Q4</accession>
<protein>
    <submittedName>
        <fullName evidence="1">Uncharacterized protein</fullName>
    </submittedName>
</protein>
<gene>
    <name evidence="1" type="ORF">H9650_06775</name>
</gene>
<keyword evidence="2" id="KW-1185">Reference proteome</keyword>
<proteinExistence type="predicted"/>
<evidence type="ECO:0000313" key="1">
    <source>
        <dbReference type="EMBL" id="MBD7943819.1"/>
    </source>
</evidence>
<sequence length="146" mass="16566">MISNGETNSYEGESTSNIKSILKTVYEMQVKAKLPIFKGILHDTIPIVFNSSDATEPYFAYGITSTCQTSFRTCFFRIEDLVHSIVHLSLLYPIDIEGNYTDTIRMPYGLEKTQINVIVSVQDFCSIQCINPNLINRQSIIIGDKW</sequence>
<dbReference type="RefSeq" id="WP_151109397.1">
    <property type="nucleotide sequence ID" value="NZ_JACSQO010000002.1"/>
</dbReference>
<dbReference type="Proteomes" id="UP000640786">
    <property type="component" value="Unassembled WGS sequence"/>
</dbReference>